<dbReference type="EMBL" id="JAHXZJ010001837">
    <property type="protein sequence ID" value="KAH0550936.1"/>
    <property type="molecule type" value="Genomic_DNA"/>
</dbReference>
<comment type="caution">
    <text evidence="2">The sequence shown here is derived from an EMBL/GenBank/DDBJ whole genome shotgun (WGS) entry which is preliminary data.</text>
</comment>
<keyword evidence="3" id="KW-1185">Reference proteome</keyword>
<dbReference type="AlphaFoldDB" id="A0AAV7IKA6"/>
<gene>
    <name evidence="2" type="ORF">KQX54_000039</name>
</gene>
<proteinExistence type="predicted"/>
<keyword evidence="1" id="KW-0812">Transmembrane</keyword>
<accession>A0AAV7IKA6</accession>
<evidence type="ECO:0008006" key="4">
    <source>
        <dbReference type="Google" id="ProtNLM"/>
    </source>
</evidence>
<name>A0AAV7IKA6_COTGL</name>
<dbReference type="InterPro" id="IPR012337">
    <property type="entry name" value="RNaseH-like_sf"/>
</dbReference>
<dbReference type="PANTHER" id="PTHR37162:SF1">
    <property type="entry name" value="BED-TYPE DOMAIN-CONTAINING PROTEIN"/>
    <property type="match status" value="1"/>
</dbReference>
<protein>
    <recommendedName>
        <fullName evidence="4">DUF4371 domain-containing protein</fullName>
    </recommendedName>
</protein>
<dbReference type="Proteomes" id="UP000826195">
    <property type="component" value="Unassembled WGS sequence"/>
</dbReference>
<reference evidence="2 3" key="1">
    <citation type="journal article" date="2021" name="J. Hered.">
        <title>A chromosome-level genome assembly of the parasitoid wasp, Cotesia glomerata (Hymenoptera: Braconidae).</title>
        <authorList>
            <person name="Pinto B.J."/>
            <person name="Weis J.J."/>
            <person name="Gamble T."/>
            <person name="Ode P.J."/>
            <person name="Paul R."/>
            <person name="Zaspel J.M."/>
        </authorList>
    </citation>
    <scope>NUCLEOTIDE SEQUENCE [LARGE SCALE GENOMIC DNA]</scope>
    <source>
        <strain evidence="2">CgM1</strain>
    </source>
</reference>
<evidence type="ECO:0000256" key="1">
    <source>
        <dbReference type="SAM" id="Phobius"/>
    </source>
</evidence>
<keyword evidence="1" id="KW-0472">Membrane</keyword>
<keyword evidence="1" id="KW-1133">Transmembrane helix</keyword>
<feature type="transmembrane region" description="Helical" evidence="1">
    <location>
        <begin position="206"/>
        <end position="225"/>
    </location>
</feature>
<sequence length="320" mass="36461">MTAGKTKVTGIISNVVSVHESERTVKNVQKAKFSIQVDETTDITNDKWMTLMVRYVDPNTFLVNNELLELLHLDATDGSAKRLFEQFCVMRITLSCICHSLALASKEACSKIPIKVHDFVANVISYINNSPKRSTIFAEFQECYEEKPISKIVRFAGTRWLSRQIAITGILNNWRALHAFLIYQSLEKGGNGDDLLATLQEPSAKAYLLLLFIIIIIIIILQCVLKSFNETNAHFQGSNISSNTPVHELQPCSIELLLQFLRRFIQPHMLKPEIFYDNVHDINFEEISNQLNLFEVDVGPDCREYLLLQQKSEVPESIIK</sequence>
<evidence type="ECO:0000313" key="3">
    <source>
        <dbReference type="Proteomes" id="UP000826195"/>
    </source>
</evidence>
<dbReference type="SUPFAM" id="SSF53098">
    <property type="entry name" value="Ribonuclease H-like"/>
    <property type="match status" value="1"/>
</dbReference>
<dbReference type="PANTHER" id="PTHR37162">
    <property type="entry name" value="HAT FAMILY DIMERISATION DOMAINCONTAINING PROTEIN-RELATED"/>
    <property type="match status" value="1"/>
</dbReference>
<evidence type="ECO:0000313" key="2">
    <source>
        <dbReference type="EMBL" id="KAH0550936.1"/>
    </source>
</evidence>
<organism evidence="2 3">
    <name type="scientific">Cotesia glomerata</name>
    <name type="common">Lepidopteran parasitic wasp</name>
    <name type="synonym">Apanteles glomeratus</name>
    <dbReference type="NCBI Taxonomy" id="32391"/>
    <lineage>
        <taxon>Eukaryota</taxon>
        <taxon>Metazoa</taxon>
        <taxon>Ecdysozoa</taxon>
        <taxon>Arthropoda</taxon>
        <taxon>Hexapoda</taxon>
        <taxon>Insecta</taxon>
        <taxon>Pterygota</taxon>
        <taxon>Neoptera</taxon>
        <taxon>Endopterygota</taxon>
        <taxon>Hymenoptera</taxon>
        <taxon>Apocrita</taxon>
        <taxon>Ichneumonoidea</taxon>
        <taxon>Braconidae</taxon>
        <taxon>Microgastrinae</taxon>
        <taxon>Cotesia</taxon>
    </lineage>
</organism>